<protein>
    <submittedName>
        <fullName evidence="1">Uncharacterized protein</fullName>
    </submittedName>
</protein>
<feature type="non-terminal residue" evidence="1">
    <location>
        <position position="274"/>
    </location>
</feature>
<comment type="caution">
    <text evidence="1">The sequence shown here is derived from an EMBL/GenBank/DDBJ whole genome shotgun (WGS) entry which is preliminary data.</text>
</comment>
<dbReference type="EMBL" id="BARS01019863">
    <property type="protein sequence ID" value="GAF95595.1"/>
    <property type="molecule type" value="Genomic_DNA"/>
</dbReference>
<sequence>NRKIYTTLGTNEILRVFDNVPRKAQAQTIMGNRLMYGNYVDGYDVKDSDGNDCDIVYNTELVSEDLIPVELGVSFNPFDFTIDPAVTRTVSDGQIDIDCSAIASDLEQGASLDFTIRIAHDSFSGSGAPSTTQAPFTITFSVVLDQPYASIANLVSSAVFTEALQGVTFPTDLTQCGTTAQGFSTTDQFNCTIQAPLDPSITWNKDMSSPTATVGVPITAIAYNTNTIRITLIAMRYVDAATPGVYLYEYFGSSGAGATFSKSADKRSLHSDRD</sequence>
<accession>X0V4M8</accession>
<organism evidence="1">
    <name type="scientific">marine sediment metagenome</name>
    <dbReference type="NCBI Taxonomy" id="412755"/>
    <lineage>
        <taxon>unclassified sequences</taxon>
        <taxon>metagenomes</taxon>
        <taxon>ecological metagenomes</taxon>
    </lineage>
</organism>
<reference evidence="1" key="1">
    <citation type="journal article" date="2014" name="Front. Microbiol.">
        <title>High frequency of phylogenetically diverse reductive dehalogenase-homologous genes in deep subseafloor sedimentary metagenomes.</title>
        <authorList>
            <person name="Kawai M."/>
            <person name="Futagami T."/>
            <person name="Toyoda A."/>
            <person name="Takaki Y."/>
            <person name="Nishi S."/>
            <person name="Hori S."/>
            <person name="Arai W."/>
            <person name="Tsubouchi T."/>
            <person name="Morono Y."/>
            <person name="Uchiyama I."/>
            <person name="Ito T."/>
            <person name="Fujiyama A."/>
            <person name="Inagaki F."/>
            <person name="Takami H."/>
        </authorList>
    </citation>
    <scope>NUCLEOTIDE SEQUENCE</scope>
    <source>
        <strain evidence="1">Expedition CK06-06</strain>
    </source>
</reference>
<dbReference type="AlphaFoldDB" id="X0V4M8"/>
<gene>
    <name evidence="1" type="ORF">S01H1_32114</name>
</gene>
<feature type="non-terminal residue" evidence="1">
    <location>
        <position position="1"/>
    </location>
</feature>
<proteinExistence type="predicted"/>
<name>X0V4M8_9ZZZZ</name>
<evidence type="ECO:0000313" key="1">
    <source>
        <dbReference type="EMBL" id="GAF95595.1"/>
    </source>
</evidence>